<dbReference type="Gene3D" id="1.25.40.20">
    <property type="entry name" value="Ankyrin repeat-containing domain"/>
    <property type="match status" value="2"/>
</dbReference>
<feature type="region of interest" description="Disordered" evidence="4">
    <location>
        <begin position="2376"/>
        <end position="2410"/>
    </location>
</feature>
<dbReference type="InterPro" id="IPR002110">
    <property type="entry name" value="Ankyrin_rpt"/>
</dbReference>
<feature type="compositionally biased region" description="Polar residues" evidence="4">
    <location>
        <begin position="2026"/>
        <end position="2044"/>
    </location>
</feature>
<feature type="compositionally biased region" description="Polar residues" evidence="4">
    <location>
        <begin position="576"/>
        <end position="585"/>
    </location>
</feature>
<feature type="compositionally biased region" description="Polar residues" evidence="4">
    <location>
        <begin position="1632"/>
        <end position="1641"/>
    </location>
</feature>
<dbReference type="Pfam" id="PF00023">
    <property type="entry name" value="Ank"/>
    <property type="match status" value="1"/>
</dbReference>
<evidence type="ECO:0000256" key="1">
    <source>
        <dbReference type="ARBA" id="ARBA00022737"/>
    </source>
</evidence>
<feature type="repeat" description="ANK" evidence="3">
    <location>
        <begin position="477"/>
        <end position="509"/>
    </location>
</feature>
<organism evidence="6 7">
    <name type="scientific">Ridgeia piscesae</name>
    <name type="common">Tubeworm</name>
    <dbReference type="NCBI Taxonomy" id="27915"/>
    <lineage>
        <taxon>Eukaryota</taxon>
        <taxon>Metazoa</taxon>
        <taxon>Spiralia</taxon>
        <taxon>Lophotrochozoa</taxon>
        <taxon>Annelida</taxon>
        <taxon>Polychaeta</taxon>
        <taxon>Sedentaria</taxon>
        <taxon>Canalipalpata</taxon>
        <taxon>Sabellida</taxon>
        <taxon>Siboglinidae</taxon>
        <taxon>Ridgeia</taxon>
    </lineage>
</organism>
<protein>
    <recommendedName>
        <fullName evidence="5">Death domain-containing protein</fullName>
    </recommendedName>
</protein>
<comment type="caution">
    <text evidence="6">The sequence shown here is derived from an EMBL/GenBank/DDBJ whole genome shotgun (WGS) entry which is preliminary data.</text>
</comment>
<accession>A0AAD9KNH3</accession>
<evidence type="ECO:0000256" key="3">
    <source>
        <dbReference type="PROSITE-ProRule" id="PRU00023"/>
    </source>
</evidence>
<feature type="region of interest" description="Disordered" evidence="4">
    <location>
        <begin position="1312"/>
        <end position="1393"/>
    </location>
</feature>
<feature type="region of interest" description="Disordered" evidence="4">
    <location>
        <begin position="2105"/>
        <end position="2124"/>
    </location>
</feature>
<feature type="region of interest" description="Disordered" evidence="4">
    <location>
        <begin position="733"/>
        <end position="815"/>
    </location>
</feature>
<sequence length="2473" mass="272250">TPGWVECVYLYDCALTYIHTSGWPGQWYLGHDCTHVNSDTPRCLSLPAPCVLPGYDSGTSSLVCHKHDTSCYAPAVFKRCSYGATTLTDRSNMKTASHAGDRIVGDTDSTVDVLLRQCHRQYSHPRRCKHYQPKTQFPFPVYSKVHIRVHRVPGFGYPELYTRGKMGISTVIKDYGTEILNCIRENNLQRLKVILEKHLKSDQKIAKLCTTDIKHRPTKKFACPLILAARQEDPRIIKYMMDKGADPNFVHHTVFSSKRREIVTALHIAVDLAFYDTVAVLLNANADSNITDHNMETPLHIAIKKADRVMSRMLLSKGADPSLPDRRGNAALHTVTLYGHLQLARLLLKYDADVYQKGQWGAIPPHIAAKEGHIHLIQLFCSHDIGNINIKIPCYIDKHEKAPIHLAAENGHVETVLALLDQFSAEVNLKDSEGNTPLHCCVLNPYDPHRMRDKDHFNETARVLIKFCVAINEKNLYGDTALHLAAMNHFQRIVELLLEVGANPFVENNEHLKPLDVVPDSDPVTKQVLKMAMLQPRPTGDSISMASDTMRKELGDFTPNQTPTVVKKPQVEGAVNRSNDSSTESGGAVTKPAERNSAISTNSVGSSVFEDMKPPNIPLPPAPPTPTQLGLNESGSKTMTSTPATPGSKHKAEGGTETMYTKVDKKAKRAAKQKKALERMLGEKSKSTKQGQFQFDADDTLSTLGDTSISSIATEDAVAMTMNNELENVFRRRQQQQPETMAPAAAEKAASGEAQPGRIIQVQSVEDLGKEGDIQDQQGEPGAVGDTEEGERGPVSKEQQTEPSGQESGQVGTGQQQVTMNGQLVGQSTGQLVLGPLGQQKPIVGMTTHGDPIHLLPGQMVGGQASYIVQGQVGHIVQGQFIPYPADVQAYLLQQHQLMATLPLGVAQEGVPPGQNTGLNQSSSGSLSNTQVFPSNKQDTQGQSAATTQVSPDVSPNASPQYKNFQQAMAWAKSLDNKTVSPGRVTVLSEHPPQSKGKSTQFETPGKQGGILATPERGHWKVAPGSAMTVVEATGEDDDTGEMKDTDFKKALQHPQNKHDDFYSITTHNVQAPPGEDSSRWEATRSTGIQDVVTEYGQEPGVLQKCTLSAPATDSDLSPTSPTNLSERSNSPQSIYSEGGTQYSGGLNMRVTGQAPKAYSRATTSSARKAFMMAKPIGIESGSEASDTELGGSRSSLSTGRQWEPTQPVYGKGGPEGLVGRKSGKEPGLGETEAPKPESDEKKSKGGYKMIGSYAKPYKSFGQIETKTDVIDKIMAEQREADEALDEVFQANLRHSQEFDRDMVLSAIAGTTDAEKKPTSAQHPLGTGTQEEPKYYMIPEEETNLPDDEDTEAGERMRLQSPSQATQVAAPVSASSKSPSSPPTSPKTVTFVDQPQDDVTMVTTTTVVTTVTSGGLPTQMTMADIVVTGENDDDEDESLEMYADEPHMIKPRKVVGTPTALAAVTKQELGKRGAESPSGGQQGSPAPGHRNDKNSDMRKEQDHNISKDVISKDKNPHMSKYNMRMGNSHKISKDNNQNINKDNISKDKNPNTNKDNTSKDRNPNISKDKNPNTSKDNINKDKNPKTSKGNINKDKHPNTSKDNINKDKNPKTSKDNINKDKNPKTSKDNISKENNPNTSKDNINKDKNPKTSKDNINKDKNPKTSKDNISKENNPNTNKDNINKNNSHNKAKKKGGFWSFPSGRRKKGKGSTSELPKSQSHDGSFGEASQPTPEGERGEGQEEVKRKGSFFNLSSMRSKKKGKKSKQGETYGATPYIEGEDDAQEVTQQYLQHSPGGRRARKPKPGGAAIAIEPVVVPASFEDAAMASITANLQNRPTDSATSEEPIPQEPMSRMWKGQGERDAEMQRVLESTQRDEDVTLGDDLNQEPLPPDSDARVSGSGDVKLRRPVGGKPAWERRADGKRRSFRENPKSDTELMWRPHDSQLSDQAEDMHSEADVQESDQPVAPHDPAKPLTQVAIEALESGQHDNRVMSKPPRPVMSRALGVYRPKPQYWKRGTNGDGSYDDSQLSSMSWSGRRSMTTESEGEADTEEVVFYDDLAQTPQHGAPSGAFTSTPEDGENNTMAVSAFVPVSPGSQKRVTIVDQRGRRRKRRRDIAPRVTEPGPVDFSQYGVTARLWMEQVDKKTVQKSKTMYLSVMPENHDPPPALAHSISYESTNDDVFLPPQWVIARGRSIRHKKRKYDEQQKRISAAGATSGESDGEMSSGLPERPLSPGRQVLLFFRVGSNWKDLAWVLFDQVQSDAETIRMIKDIQLKQPGKLTEQVHDLMHRWWTKKGTSATVEELKKALDFINMAYIHEEYFDNMRKNLTSYTGSEGDLDISEISDDDPDVSRLIQDLSTESIMRKLNKRGLITRRGKYDSSRDSAGQTRSNSSRLNSSRESIDYTSDTGDGHRRSFVIVQPQLKSGDVPNEILAVSHDHLKKWLPFVTEESKESLLDNPRTSIFCLPIRYQW</sequence>
<feature type="compositionally biased region" description="Pro residues" evidence="4">
    <location>
        <begin position="615"/>
        <end position="626"/>
    </location>
</feature>
<name>A0AAD9KNH3_RIDPI</name>
<dbReference type="PANTHER" id="PTHR24198:SF165">
    <property type="entry name" value="ANKYRIN REPEAT-CONTAINING PROTEIN-RELATED"/>
    <property type="match status" value="1"/>
</dbReference>
<dbReference type="SMART" id="SM00248">
    <property type="entry name" value="ANK"/>
    <property type="match status" value="8"/>
</dbReference>
<feature type="compositionally biased region" description="Polar residues" evidence="4">
    <location>
        <begin position="1111"/>
        <end position="1145"/>
    </location>
</feature>
<feature type="compositionally biased region" description="Low complexity" evidence="4">
    <location>
        <begin position="1368"/>
        <end position="1379"/>
    </location>
</feature>
<feature type="compositionally biased region" description="Basic and acidic residues" evidence="4">
    <location>
        <begin position="1556"/>
        <end position="1570"/>
    </location>
</feature>
<feature type="domain" description="Death" evidence="5">
    <location>
        <begin position="2270"/>
        <end position="2325"/>
    </location>
</feature>
<dbReference type="SUPFAM" id="SSF47986">
    <property type="entry name" value="DEATH domain"/>
    <property type="match status" value="1"/>
</dbReference>
<feature type="compositionally biased region" description="Low complexity" evidence="4">
    <location>
        <begin position="804"/>
        <end position="815"/>
    </location>
</feature>
<evidence type="ECO:0000313" key="7">
    <source>
        <dbReference type="Proteomes" id="UP001209878"/>
    </source>
</evidence>
<dbReference type="Gene3D" id="1.10.533.10">
    <property type="entry name" value="Death Domain, Fas"/>
    <property type="match status" value="1"/>
</dbReference>
<feature type="compositionally biased region" description="Basic and acidic residues" evidence="4">
    <location>
        <begin position="1734"/>
        <end position="1746"/>
    </location>
</feature>
<feature type="compositionally biased region" description="Low complexity" evidence="4">
    <location>
        <begin position="1671"/>
        <end position="1686"/>
    </location>
</feature>
<feature type="region of interest" description="Disordered" evidence="4">
    <location>
        <begin position="2200"/>
        <end position="2231"/>
    </location>
</feature>
<keyword evidence="7" id="KW-1185">Reference proteome</keyword>
<dbReference type="PANTHER" id="PTHR24198">
    <property type="entry name" value="ANKYRIN REPEAT AND PROTEIN KINASE DOMAIN-CONTAINING PROTEIN"/>
    <property type="match status" value="1"/>
</dbReference>
<feature type="compositionally biased region" description="Basic and acidic residues" evidence="4">
    <location>
        <begin position="1489"/>
        <end position="1516"/>
    </location>
</feature>
<feature type="compositionally biased region" description="Low complexity" evidence="4">
    <location>
        <begin position="1475"/>
        <end position="1488"/>
    </location>
</feature>
<reference evidence="6" key="1">
    <citation type="journal article" date="2023" name="Mol. Biol. Evol.">
        <title>Third-Generation Sequencing Reveals the Adaptive Role of the Epigenome in Three Deep-Sea Polychaetes.</title>
        <authorList>
            <person name="Perez M."/>
            <person name="Aroh O."/>
            <person name="Sun Y."/>
            <person name="Lan Y."/>
            <person name="Juniper S.K."/>
            <person name="Young C.R."/>
            <person name="Angers B."/>
            <person name="Qian P.Y."/>
        </authorList>
    </citation>
    <scope>NUCLEOTIDE SEQUENCE</scope>
    <source>
        <strain evidence="6">R07B-5</strain>
    </source>
</reference>
<feature type="compositionally biased region" description="Low complexity" evidence="4">
    <location>
        <begin position="914"/>
        <end position="931"/>
    </location>
</feature>
<feature type="compositionally biased region" description="Polar residues" evidence="4">
    <location>
        <begin position="1830"/>
        <end position="1843"/>
    </location>
</feature>
<feature type="compositionally biased region" description="Low complexity" evidence="4">
    <location>
        <begin position="2390"/>
        <end position="2400"/>
    </location>
</feature>
<feature type="repeat" description="ANK" evidence="3">
    <location>
        <begin position="261"/>
        <end position="293"/>
    </location>
</feature>
<feature type="repeat" description="ANK" evidence="3">
    <location>
        <begin position="294"/>
        <end position="326"/>
    </location>
</feature>
<evidence type="ECO:0000256" key="4">
    <source>
        <dbReference type="SAM" id="MobiDB-lite"/>
    </source>
</evidence>
<feature type="region of interest" description="Disordered" evidence="4">
    <location>
        <begin position="909"/>
        <end position="960"/>
    </location>
</feature>
<dbReference type="Proteomes" id="UP001209878">
    <property type="component" value="Unassembled WGS sequence"/>
</dbReference>
<feature type="compositionally biased region" description="Polar residues" evidence="4">
    <location>
        <begin position="627"/>
        <end position="645"/>
    </location>
</feature>
<dbReference type="InterPro" id="IPR011029">
    <property type="entry name" value="DEATH-like_dom_sf"/>
</dbReference>
<feature type="compositionally biased region" description="Basic and acidic residues" evidence="4">
    <location>
        <begin position="1859"/>
        <end position="1878"/>
    </location>
</feature>
<gene>
    <name evidence="6" type="ORF">NP493_802g01039</name>
</gene>
<evidence type="ECO:0000313" key="6">
    <source>
        <dbReference type="EMBL" id="KAK2174389.1"/>
    </source>
</evidence>
<dbReference type="PROSITE" id="PS50017">
    <property type="entry name" value="DEATH_DOMAIN"/>
    <property type="match status" value="1"/>
</dbReference>
<feature type="region of interest" description="Disordered" evidence="4">
    <location>
        <begin position="1830"/>
        <end position="2049"/>
    </location>
</feature>
<dbReference type="GO" id="GO:0007165">
    <property type="term" value="P:signal transduction"/>
    <property type="evidence" value="ECO:0007669"/>
    <property type="project" value="InterPro"/>
</dbReference>
<feature type="region of interest" description="Disordered" evidence="4">
    <location>
        <begin position="988"/>
        <end position="1013"/>
    </location>
</feature>
<feature type="compositionally biased region" description="Basic residues" evidence="4">
    <location>
        <begin position="665"/>
        <end position="674"/>
    </location>
</feature>
<dbReference type="PROSITE" id="PS50297">
    <property type="entry name" value="ANK_REP_REGION"/>
    <property type="match status" value="4"/>
</dbReference>
<feature type="region of interest" description="Disordered" evidence="4">
    <location>
        <begin position="1429"/>
        <end position="1806"/>
    </location>
</feature>
<keyword evidence="1" id="KW-0677">Repeat</keyword>
<feature type="compositionally biased region" description="Polar residues" evidence="4">
    <location>
        <begin position="597"/>
        <end position="606"/>
    </location>
</feature>
<feature type="region of interest" description="Disordered" evidence="4">
    <location>
        <begin position="556"/>
        <end position="693"/>
    </location>
</feature>
<feature type="repeat" description="ANK" evidence="3">
    <location>
        <begin position="327"/>
        <end position="359"/>
    </location>
</feature>
<feature type="region of interest" description="Disordered" evidence="4">
    <location>
        <begin position="1111"/>
        <end position="1149"/>
    </location>
</feature>
<feature type="compositionally biased region" description="Basic and acidic residues" evidence="4">
    <location>
        <begin position="1591"/>
        <end position="1631"/>
    </location>
</feature>
<feature type="compositionally biased region" description="Polar residues" evidence="4">
    <location>
        <begin position="1710"/>
        <end position="1732"/>
    </location>
</feature>
<feature type="compositionally biased region" description="Polar residues" evidence="4">
    <location>
        <begin position="1319"/>
        <end position="1330"/>
    </location>
</feature>
<feature type="compositionally biased region" description="Low complexity" evidence="4">
    <location>
        <begin position="1190"/>
        <end position="1201"/>
    </location>
</feature>
<feature type="compositionally biased region" description="Basic and acidic residues" evidence="4">
    <location>
        <begin position="1233"/>
        <end position="1244"/>
    </location>
</feature>
<dbReference type="Pfam" id="PF12796">
    <property type="entry name" value="Ank_2"/>
    <property type="match status" value="2"/>
</dbReference>
<dbReference type="InterPro" id="IPR036770">
    <property type="entry name" value="Ankyrin_rpt-contain_sf"/>
</dbReference>
<feature type="compositionally biased region" description="Basic and acidic residues" evidence="4">
    <location>
        <begin position="675"/>
        <end position="686"/>
    </location>
</feature>
<keyword evidence="2 3" id="KW-0040">ANK repeat</keyword>
<evidence type="ECO:0000259" key="5">
    <source>
        <dbReference type="PROSITE" id="PS50017"/>
    </source>
</evidence>
<evidence type="ECO:0000256" key="2">
    <source>
        <dbReference type="ARBA" id="ARBA00023043"/>
    </source>
</evidence>
<proteinExistence type="predicted"/>
<dbReference type="EMBL" id="JAODUO010000805">
    <property type="protein sequence ID" value="KAK2174389.1"/>
    <property type="molecule type" value="Genomic_DNA"/>
</dbReference>
<dbReference type="SUPFAM" id="SSF48403">
    <property type="entry name" value="Ankyrin repeat"/>
    <property type="match status" value="1"/>
</dbReference>
<dbReference type="CDD" id="cd01670">
    <property type="entry name" value="Death"/>
    <property type="match status" value="1"/>
</dbReference>
<feature type="compositionally biased region" description="Low complexity" evidence="4">
    <location>
        <begin position="738"/>
        <end position="756"/>
    </location>
</feature>
<feature type="compositionally biased region" description="Acidic residues" evidence="4">
    <location>
        <begin position="1339"/>
        <end position="1352"/>
    </location>
</feature>
<feature type="compositionally biased region" description="Basic and acidic residues" evidence="4">
    <location>
        <begin position="1642"/>
        <end position="1670"/>
    </location>
</feature>
<feature type="region of interest" description="Disordered" evidence="4">
    <location>
        <begin position="1180"/>
        <end position="1249"/>
    </location>
</feature>
<feature type="compositionally biased region" description="Basic and acidic residues" evidence="4">
    <location>
        <begin position="1915"/>
        <end position="1957"/>
    </location>
</feature>
<feature type="non-terminal residue" evidence="6">
    <location>
        <position position="1"/>
    </location>
</feature>
<feature type="repeat" description="ANK" evidence="3">
    <location>
        <begin position="399"/>
        <end position="432"/>
    </location>
</feature>
<dbReference type="InterPro" id="IPR000488">
    <property type="entry name" value="Death_dom"/>
</dbReference>
<feature type="compositionally biased region" description="Acidic residues" evidence="4">
    <location>
        <begin position="1430"/>
        <end position="1443"/>
    </location>
</feature>
<dbReference type="PROSITE" id="PS50088">
    <property type="entry name" value="ANK_REPEAT"/>
    <property type="match status" value="5"/>
</dbReference>
<feature type="compositionally biased region" description="Polar residues" evidence="4">
    <location>
        <begin position="932"/>
        <end position="960"/>
    </location>
</feature>